<keyword evidence="1" id="KW-0805">Transcription regulation</keyword>
<sequence>MKHMIQPFGIDMHKNVLTDTKAVKHMHFYEADKTNTILNISFIPSSTTEWIICYNDNNDISEFICIGCQNIFTTLSLKEFDHYFGIRFDNTGCYFNKGCDIKTYPVNITDNIFRYEPAPQSYEMQLIKDFHNSSSFKDRITLFKAFVTDCKTFCPVSENIEKLNRLIYSGTSTVAELSEESEYSVRHISRLYNEVYGIGAKDFIKMYRFQNVLAAIIADPERDNSFFIEGAGYSDQAHFQREFRTFMGMTPKKYIKLIKNF</sequence>
<evidence type="ECO:0000259" key="4">
    <source>
        <dbReference type="PROSITE" id="PS01124"/>
    </source>
</evidence>
<dbReference type="PANTHER" id="PTHR43280">
    <property type="entry name" value="ARAC-FAMILY TRANSCRIPTIONAL REGULATOR"/>
    <property type="match status" value="1"/>
</dbReference>
<dbReference type="OrthoDB" id="183331at2"/>
<evidence type="ECO:0000256" key="1">
    <source>
        <dbReference type="ARBA" id="ARBA00023015"/>
    </source>
</evidence>
<keyword evidence="3" id="KW-0804">Transcription</keyword>
<name>A0A174YWF5_9FIRM</name>
<dbReference type="SUPFAM" id="SSF46689">
    <property type="entry name" value="Homeodomain-like"/>
    <property type="match status" value="1"/>
</dbReference>
<dbReference type="InterPro" id="IPR009057">
    <property type="entry name" value="Homeodomain-like_sf"/>
</dbReference>
<dbReference type="GO" id="GO:0003700">
    <property type="term" value="F:DNA-binding transcription factor activity"/>
    <property type="evidence" value="ECO:0007669"/>
    <property type="project" value="InterPro"/>
</dbReference>
<dbReference type="Proteomes" id="UP000095621">
    <property type="component" value="Unassembled WGS sequence"/>
</dbReference>
<dbReference type="Gene3D" id="1.10.10.60">
    <property type="entry name" value="Homeodomain-like"/>
    <property type="match status" value="1"/>
</dbReference>
<dbReference type="SMART" id="SM00342">
    <property type="entry name" value="HTH_ARAC"/>
    <property type="match status" value="1"/>
</dbReference>
<dbReference type="InterPro" id="IPR018060">
    <property type="entry name" value="HTH_AraC"/>
</dbReference>
<reference evidence="5 6" key="1">
    <citation type="submission" date="2015-09" db="EMBL/GenBank/DDBJ databases">
        <authorList>
            <consortium name="Pathogen Informatics"/>
        </authorList>
    </citation>
    <scope>NUCLEOTIDE SEQUENCE [LARGE SCALE GENOMIC DNA]</scope>
    <source>
        <strain evidence="5 6">2789STDY5834875</strain>
    </source>
</reference>
<proteinExistence type="predicted"/>
<keyword evidence="2 5" id="KW-0238">DNA-binding</keyword>
<organism evidence="5 6">
    <name type="scientific">Lachnospira eligens</name>
    <dbReference type="NCBI Taxonomy" id="39485"/>
    <lineage>
        <taxon>Bacteria</taxon>
        <taxon>Bacillati</taxon>
        <taxon>Bacillota</taxon>
        <taxon>Clostridia</taxon>
        <taxon>Lachnospirales</taxon>
        <taxon>Lachnospiraceae</taxon>
        <taxon>Lachnospira</taxon>
    </lineage>
</organism>
<evidence type="ECO:0000313" key="5">
    <source>
        <dbReference type="EMBL" id="CUQ76999.1"/>
    </source>
</evidence>
<accession>A0A174YWF5</accession>
<feature type="domain" description="HTH araC/xylS-type" evidence="4">
    <location>
        <begin position="157"/>
        <end position="257"/>
    </location>
</feature>
<dbReference type="RefSeq" id="WP_055215470.1">
    <property type="nucleotide sequence ID" value="NZ_CZBU01000003.1"/>
</dbReference>
<dbReference type="AlphaFoldDB" id="A0A174YWF5"/>
<protein>
    <submittedName>
        <fullName evidence="5">DNA-binding transcriptional activator FeaR</fullName>
    </submittedName>
</protein>
<dbReference type="PANTHER" id="PTHR43280:SF2">
    <property type="entry name" value="HTH-TYPE TRANSCRIPTIONAL REGULATOR EXSA"/>
    <property type="match status" value="1"/>
</dbReference>
<dbReference type="PROSITE" id="PS01124">
    <property type="entry name" value="HTH_ARAC_FAMILY_2"/>
    <property type="match status" value="1"/>
</dbReference>
<dbReference type="GO" id="GO:0043565">
    <property type="term" value="F:sequence-specific DNA binding"/>
    <property type="evidence" value="ECO:0007669"/>
    <property type="project" value="InterPro"/>
</dbReference>
<dbReference type="Pfam" id="PF12833">
    <property type="entry name" value="HTH_18"/>
    <property type="match status" value="1"/>
</dbReference>
<evidence type="ECO:0000256" key="2">
    <source>
        <dbReference type="ARBA" id="ARBA00023125"/>
    </source>
</evidence>
<evidence type="ECO:0000256" key="3">
    <source>
        <dbReference type="ARBA" id="ARBA00023163"/>
    </source>
</evidence>
<dbReference type="EMBL" id="CZBU01000003">
    <property type="protein sequence ID" value="CUQ76999.1"/>
    <property type="molecule type" value="Genomic_DNA"/>
</dbReference>
<evidence type="ECO:0000313" key="6">
    <source>
        <dbReference type="Proteomes" id="UP000095621"/>
    </source>
</evidence>
<gene>
    <name evidence="5" type="ORF">ERS852490_01344</name>
</gene>